<dbReference type="Proteomes" id="UP000184501">
    <property type="component" value="Unassembled WGS sequence"/>
</dbReference>
<dbReference type="InterPro" id="IPR038332">
    <property type="entry name" value="PPE_sf"/>
</dbReference>
<evidence type="ECO:0000256" key="1">
    <source>
        <dbReference type="SAM" id="MobiDB-lite"/>
    </source>
</evidence>
<evidence type="ECO:0008006" key="4">
    <source>
        <dbReference type="Google" id="ProtNLM"/>
    </source>
</evidence>
<dbReference type="SUPFAM" id="SSF140453">
    <property type="entry name" value="EsxAB dimer-like"/>
    <property type="match status" value="1"/>
</dbReference>
<feature type="compositionally biased region" description="Basic and acidic residues" evidence="1">
    <location>
        <begin position="8"/>
        <end position="23"/>
    </location>
</feature>
<proteinExistence type="predicted"/>
<feature type="region of interest" description="Disordered" evidence="1">
    <location>
        <begin position="1"/>
        <end position="28"/>
    </location>
</feature>
<sequence>MTAYADVEDPRSALKEPEAKDRPGNQTSEEMIKAAGWRLRGVNWVYEKIAGEDLIEALITPLVGDFEKIDKNAAAWDNVAAALDSVRHNLNEGLKQLDPNWEGSAAQSFERHIQVLWTVAIEADSQIARMIGNKFQSVANSCRTAVKVALFLLDKLIDILIKAAIKACIPGPGWAAAVTLVYDAINIVDDVRKLINSIEMIIDGIKGMVEGVKAMGTALMKLKDVRDLNDAADVLDDFQDGQQTYQDGAKAAKSGALGAAMAGYKLGKHTRGARQSYGTARDSFGNSANTAGAGAAGGGGAGGGGGGGGN</sequence>
<reference evidence="2 3" key="1">
    <citation type="submission" date="2016-11" db="EMBL/GenBank/DDBJ databases">
        <authorList>
            <person name="Jaros S."/>
            <person name="Januszkiewicz K."/>
            <person name="Wedrychowicz H."/>
        </authorList>
    </citation>
    <scope>NUCLEOTIDE SEQUENCE [LARGE SCALE GENOMIC DNA]</scope>
    <source>
        <strain evidence="2 3">DSM 44523</strain>
    </source>
</reference>
<evidence type="ECO:0000313" key="3">
    <source>
        <dbReference type="Proteomes" id="UP000184501"/>
    </source>
</evidence>
<keyword evidence="3" id="KW-1185">Reference proteome</keyword>
<evidence type="ECO:0000313" key="2">
    <source>
        <dbReference type="EMBL" id="SHG08054.1"/>
    </source>
</evidence>
<dbReference type="EMBL" id="FQVN01000006">
    <property type="protein sequence ID" value="SHG08054.1"/>
    <property type="molecule type" value="Genomic_DNA"/>
</dbReference>
<dbReference type="STRING" id="2017.SAMN05444320_106295"/>
<dbReference type="Gene3D" id="1.20.1260.20">
    <property type="entry name" value="PPE superfamily"/>
    <property type="match status" value="1"/>
</dbReference>
<dbReference type="RefSeq" id="WP_073485521.1">
    <property type="nucleotide sequence ID" value="NZ_FQVN01000006.1"/>
</dbReference>
<dbReference type="OrthoDB" id="5125341at2"/>
<gene>
    <name evidence="2" type="ORF">SAMN05444320_106295</name>
</gene>
<dbReference type="InterPro" id="IPR036689">
    <property type="entry name" value="ESAT-6-like_sf"/>
</dbReference>
<protein>
    <recommendedName>
        <fullName evidence="4">Proteins of 100 residues with WXG</fullName>
    </recommendedName>
</protein>
<accession>A0A1M5GWA1</accession>
<name>A0A1M5GWA1_STRHI</name>
<organism evidence="2 3">
    <name type="scientific">Streptoalloteichus hindustanus</name>
    <dbReference type="NCBI Taxonomy" id="2017"/>
    <lineage>
        <taxon>Bacteria</taxon>
        <taxon>Bacillati</taxon>
        <taxon>Actinomycetota</taxon>
        <taxon>Actinomycetes</taxon>
        <taxon>Pseudonocardiales</taxon>
        <taxon>Pseudonocardiaceae</taxon>
        <taxon>Streptoalloteichus</taxon>
    </lineage>
</organism>
<dbReference type="AlphaFoldDB" id="A0A1M5GWA1"/>